<dbReference type="Gene3D" id="3.40.50.880">
    <property type="match status" value="1"/>
</dbReference>
<dbReference type="PANTHER" id="PTHR43130:SF3">
    <property type="entry name" value="HTH-TYPE TRANSCRIPTIONAL REGULATOR RV1931C"/>
    <property type="match status" value="1"/>
</dbReference>
<dbReference type="SMART" id="SM00342">
    <property type="entry name" value="HTH_ARAC"/>
    <property type="match status" value="1"/>
</dbReference>
<dbReference type="KEGG" id="cbae:COR50_16995"/>
<dbReference type="InterPro" id="IPR002818">
    <property type="entry name" value="DJ-1/PfpI"/>
</dbReference>
<dbReference type="EMBL" id="CP023777">
    <property type="protein sequence ID" value="ATL48723.1"/>
    <property type="molecule type" value="Genomic_DNA"/>
</dbReference>
<dbReference type="RefSeq" id="WP_098195096.1">
    <property type="nucleotide sequence ID" value="NZ_CP023777.1"/>
</dbReference>
<sequence>MKHLSLLIPNGHINLSSVIGTYKILSRANEYYQERHNRKIFDLHLVGNTHTVSIYEGLFSIHPEILISQVNHTDFIIVPSLNHDIENVIYSNQSMIAWIHQQVGEGAEAASICTGSFLLAAAGVLEGKQCSTHWSAAAQFRKKYPLLNLVEDKIITDEHGIYTSGGAFSFLNFLLYLVEKYYDRETAIYCSKVFQIDMNRDTQNTYVIFQGQKSHNDEIIRQAQYMIETKLQDRFSMEELAQSLALSRRNFDRRFIKATGNTPLLYQQRVKIEAAKRMLENTKMSVNEVMLEVGYTDVKAFREVFKKIAGISPIDYRARYGMDKLATNFS</sequence>
<dbReference type="Pfam" id="PF12833">
    <property type="entry name" value="HTH_18"/>
    <property type="match status" value="1"/>
</dbReference>
<proteinExistence type="predicted"/>
<keyword evidence="1" id="KW-0805">Transcription regulation</keyword>
<evidence type="ECO:0000313" key="5">
    <source>
        <dbReference type="Proteomes" id="UP000220133"/>
    </source>
</evidence>
<dbReference type="InterPro" id="IPR052158">
    <property type="entry name" value="INH-QAR"/>
</dbReference>
<dbReference type="AlphaFoldDB" id="A0A291QXY1"/>
<reference evidence="4 5" key="1">
    <citation type="submission" date="2017-10" db="EMBL/GenBank/DDBJ databases">
        <title>Paenichitinophaga pekingensis gen. nov., sp. nov., isolated from activated sludge.</title>
        <authorList>
            <person name="Jin D."/>
            <person name="Kong X."/>
            <person name="Deng Y."/>
            <person name="Bai Z."/>
        </authorList>
    </citation>
    <scope>NUCLEOTIDE SEQUENCE [LARGE SCALE GENOMIC DNA]</scope>
    <source>
        <strain evidence="4 5">13</strain>
    </source>
</reference>
<dbReference type="InterPro" id="IPR009057">
    <property type="entry name" value="Homeodomain-like_sf"/>
</dbReference>
<dbReference type="Proteomes" id="UP000220133">
    <property type="component" value="Chromosome"/>
</dbReference>
<dbReference type="InterPro" id="IPR018060">
    <property type="entry name" value="HTH_AraC"/>
</dbReference>
<keyword evidence="5" id="KW-1185">Reference proteome</keyword>
<accession>A0A291QXY1</accession>
<keyword evidence="2" id="KW-0804">Transcription</keyword>
<name>A0A291QXY1_9BACT</name>
<evidence type="ECO:0000256" key="2">
    <source>
        <dbReference type="ARBA" id="ARBA00023163"/>
    </source>
</evidence>
<feature type="domain" description="HTH araC/xylS-type" evidence="3">
    <location>
        <begin position="221"/>
        <end position="319"/>
    </location>
</feature>
<dbReference type="SUPFAM" id="SSF52317">
    <property type="entry name" value="Class I glutamine amidotransferase-like"/>
    <property type="match status" value="1"/>
</dbReference>
<dbReference type="PANTHER" id="PTHR43130">
    <property type="entry name" value="ARAC-FAMILY TRANSCRIPTIONAL REGULATOR"/>
    <property type="match status" value="1"/>
</dbReference>
<dbReference type="SUPFAM" id="SSF46689">
    <property type="entry name" value="Homeodomain-like"/>
    <property type="match status" value="2"/>
</dbReference>
<evidence type="ECO:0000313" key="4">
    <source>
        <dbReference type="EMBL" id="ATL48723.1"/>
    </source>
</evidence>
<dbReference type="OrthoDB" id="9803764at2"/>
<dbReference type="Pfam" id="PF01965">
    <property type="entry name" value="DJ-1_PfpI"/>
    <property type="match status" value="1"/>
</dbReference>
<dbReference type="GO" id="GO:0043565">
    <property type="term" value="F:sequence-specific DNA binding"/>
    <property type="evidence" value="ECO:0007669"/>
    <property type="project" value="InterPro"/>
</dbReference>
<gene>
    <name evidence="4" type="ORF">COR50_16995</name>
</gene>
<evidence type="ECO:0000259" key="3">
    <source>
        <dbReference type="PROSITE" id="PS01124"/>
    </source>
</evidence>
<dbReference type="Gene3D" id="1.10.10.60">
    <property type="entry name" value="Homeodomain-like"/>
    <property type="match status" value="2"/>
</dbReference>
<protein>
    <submittedName>
        <fullName evidence="4">AraC family transcriptional regulator</fullName>
    </submittedName>
</protein>
<evidence type="ECO:0000256" key="1">
    <source>
        <dbReference type="ARBA" id="ARBA00023015"/>
    </source>
</evidence>
<organism evidence="4 5">
    <name type="scientific">Chitinophaga caeni</name>
    <dbReference type="NCBI Taxonomy" id="2029983"/>
    <lineage>
        <taxon>Bacteria</taxon>
        <taxon>Pseudomonadati</taxon>
        <taxon>Bacteroidota</taxon>
        <taxon>Chitinophagia</taxon>
        <taxon>Chitinophagales</taxon>
        <taxon>Chitinophagaceae</taxon>
        <taxon>Chitinophaga</taxon>
    </lineage>
</organism>
<dbReference type="InterPro" id="IPR029062">
    <property type="entry name" value="Class_I_gatase-like"/>
</dbReference>
<dbReference type="GO" id="GO:0003700">
    <property type="term" value="F:DNA-binding transcription factor activity"/>
    <property type="evidence" value="ECO:0007669"/>
    <property type="project" value="InterPro"/>
</dbReference>
<dbReference type="PROSITE" id="PS01124">
    <property type="entry name" value="HTH_ARAC_FAMILY_2"/>
    <property type="match status" value="1"/>
</dbReference>